<dbReference type="GO" id="GO:0055052">
    <property type="term" value="C:ATP-binding cassette (ABC) transporter complex, substrate-binding subunit-containing"/>
    <property type="evidence" value="ECO:0007669"/>
    <property type="project" value="TreeGrafter"/>
</dbReference>
<dbReference type="RefSeq" id="WP_246444623.1">
    <property type="nucleotide sequence ID" value="NZ_BAAALP010000026.1"/>
</dbReference>
<dbReference type="GO" id="GO:1901982">
    <property type="term" value="F:maltose binding"/>
    <property type="evidence" value="ECO:0007669"/>
    <property type="project" value="TreeGrafter"/>
</dbReference>
<keyword evidence="5" id="KW-0762">Sugar transport</keyword>
<dbReference type="SUPFAM" id="SSF53850">
    <property type="entry name" value="Periplasmic binding protein-like II"/>
    <property type="match status" value="1"/>
</dbReference>
<gene>
    <name evidence="5" type="ORF">HNR61_007589</name>
</gene>
<dbReference type="Gene3D" id="3.40.190.10">
    <property type="entry name" value="Periplasmic binding protein-like II"/>
    <property type="match status" value="1"/>
</dbReference>
<keyword evidence="3" id="KW-0732">Signal</keyword>
<evidence type="ECO:0000313" key="5">
    <source>
        <dbReference type="EMBL" id="MBA8955907.1"/>
    </source>
</evidence>
<sequence>MAPLTALTAVAALTAACGDSGGSSGSVTVWMYPVIADQRAGDAYWKQVEKDFEAANAGVDVKIELQPWDNRDQKVATALAGGKGPDLVLLGPDQVPQYVRNGTLAPVDAAVGDARTAYLPGAVKALSVDGKLYAAPIYHTVTSTLYNKKLLDKAGVTTPPRTWDEIRAAAPKLKRAGAAVLDYSASPEATLNLNFYPLLWQAGGTVFSADGKKAAFNGPEGVEALTFLTELYNSGAVPKSALTNKNVVADQALGKQQAAMGFTNVPADAATAAKAWGEENVIVGLPLQGRRQVGFGLPGGLGLNSRSTNKAGAEKFVRFMIQPERITSLTKASGFLSPRTDVAPPAGDKHTARFTEALKHAYPGEPNAAARQIMSLLAAEIQAALTGKKTPKQALDDAAKQADDLLARQR</sequence>
<feature type="region of interest" description="Disordered" evidence="4">
    <location>
        <begin position="388"/>
        <end position="410"/>
    </location>
</feature>
<accession>A0A7W3LX75</accession>
<evidence type="ECO:0000256" key="3">
    <source>
        <dbReference type="ARBA" id="ARBA00022729"/>
    </source>
</evidence>
<dbReference type="Pfam" id="PF01547">
    <property type="entry name" value="SBP_bac_1"/>
    <property type="match status" value="1"/>
</dbReference>
<reference evidence="5 6" key="1">
    <citation type="submission" date="2020-08" db="EMBL/GenBank/DDBJ databases">
        <title>Genomic Encyclopedia of Type Strains, Phase IV (KMG-IV): sequencing the most valuable type-strain genomes for metagenomic binning, comparative biology and taxonomic classification.</title>
        <authorList>
            <person name="Goeker M."/>
        </authorList>
    </citation>
    <scope>NUCLEOTIDE SEQUENCE [LARGE SCALE GENOMIC DNA]</scope>
    <source>
        <strain evidence="5 6">DSM 44197</strain>
    </source>
</reference>
<dbReference type="PANTHER" id="PTHR30061:SF50">
    <property type="entry name" value="MALTOSE_MALTODEXTRIN-BINDING PERIPLASMIC PROTEIN"/>
    <property type="match status" value="1"/>
</dbReference>
<protein>
    <submittedName>
        <fullName evidence="5">Multiple sugar transport system substrate-binding protein</fullName>
    </submittedName>
</protein>
<proteinExistence type="inferred from homology"/>
<keyword evidence="6" id="KW-1185">Reference proteome</keyword>
<dbReference type="EMBL" id="JACJIA010000013">
    <property type="protein sequence ID" value="MBA8955907.1"/>
    <property type="molecule type" value="Genomic_DNA"/>
</dbReference>
<evidence type="ECO:0000256" key="2">
    <source>
        <dbReference type="ARBA" id="ARBA00022448"/>
    </source>
</evidence>
<dbReference type="PANTHER" id="PTHR30061">
    <property type="entry name" value="MALTOSE-BINDING PERIPLASMIC PROTEIN"/>
    <property type="match status" value="1"/>
</dbReference>
<dbReference type="InterPro" id="IPR006059">
    <property type="entry name" value="SBP"/>
</dbReference>
<comment type="similarity">
    <text evidence="1">Belongs to the bacterial solute-binding protein 1 family.</text>
</comment>
<evidence type="ECO:0000313" key="6">
    <source>
        <dbReference type="Proteomes" id="UP000572680"/>
    </source>
</evidence>
<dbReference type="Proteomes" id="UP000572680">
    <property type="component" value="Unassembled WGS sequence"/>
</dbReference>
<dbReference type="GO" id="GO:0042956">
    <property type="term" value="P:maltodextrin transmembrane transport"/>
    <property type="evidence" value="ECO:0007669"/>
    <property type="project" value="TreeGrafter"/>
</dbReference>
<comment type="caution">
    <text evidence="5">The sequence shown here is derived from an EMBL/GenBank/DDBJ whole genome shotgun (WGS) entry which is preliminary data.</text>
</comment>
<evidence type="ECO:0000256" key="1">
    <source>
        <dbReference type="ARBA" id="ARBA00008520"/>
    </source>
</evidence>
<evidence type="ECO:0000256" key="4">
    <source>
        <dbReference type="SAM" id="MobiDB-lite"/>
    </source>
</evidence>
<name>A0A7W3LX75_ACTNM</name>
<organism evidence="5 6">
    <name type="scientific">Actinomadura namibiensis</name>
    <dbReference type="NCBI Taxonomy" id="182080"/>
    <lineage>
        <taxon>Bacteria</taxon>
        <taxon>Bacillati</taxon>
        <taxon>Actinomycetota</taxon>
        <taxon>Actinomycetes</taxon>
        <taxon>Streptosporangiales</taxon>
        <taxon>Thermomonosporaceae</taxon>
        <taxon>Actinomadura</taxon>
    </lineage>
</organism>
<dbReference type="GO" id="GO:0015768">
    <property type="term" value="P:maltose transport"/>
    <property type="evidence" value="ECO:0007669"/>
    <property type="project" value="TreeGrafter"/>
</dbReference>
<keyword evidence="2" id="KW-0813">Transport</keyword>
<feature type="compositionally biased region" description="Basic and acidic residues" evidence="4">
    <location>
        <begin position="394"/>
        <end position="410"/>
    </location>
</feature>
<dbReference type="AlphaFoldDB" id="A0A7W3LX75"/>